<dbReference type="EMBL" id="MHDA01000022">
    <property type="protein sequence ID" value="OGY32148.1"/>
    <property type="molecule type" value="Genomic_DNA"/>
</dbReference>
<accession>A0A1G1WWL6</accession>
<feature type="binding site" evidence="9">
    <location>
        <begin position="13"/>
        <end position="20"/>
    </location>
    <ligand>
        <name>ATP</name>
        <dbReference type="ChEBI" id="CHEBI:30616"/>
    </ligand>
</feature>
<dbReference type="GO" id="GO:0002143">
    <property type="term" value="P:tRNA wobble position uridine thiolation"/>
    <property type="evidence" value="ECO:0007669"/>
    <property type="project" value="TreeGrafter"/>
</dbReference>
<dbReference type="GO" id="GO:0005737">
    <property type="term" value="C:cytoplasm"/>
    <property type="evidence" value="ECO:0007669"/>
    <property type="project" value="UniProtKB-SubCell"/>
</dbReference>
<dbReference type="Pfam" id="PF20258">
    <property type="entry name" value="tRNA_Me_trans_C"/>
    <property type="match status" value="1"/>
</dbReference>
<dbReference type="CDD" id="cd01998">
    <property type="entry name" value="MnmA_TRMU-like"/>
    <property type="match status" value="1"/>
</dbReference>
<feature type="site" description="Interaction with tRNA" evidence="9">
    <location>
        <position position="126"/>
    </location>
</feature>
<name>A0A1G1WWL6_9BACT</name>
<dbReference type="InterPro" id="IPR046885">
    <property type="entry name" value="MnmA-like_C"/>
</dbReference>
<comment type="function">
    <text evidence="9">Catalyzes the 2-thiolation of uridine at the wobble position (U34) of tRNA, leading to the formation of s(2)U34.</text>
</comment>
<dbReference type="InterPro" id="IPR023382">
    <property type="entry name" value="MnmA-like_central_sf"/>
</dbReference>
<dbReference type="PANTHER" id="PTHR11933:SF5">
    <property type="entry name" value="MITOCHONDRIAL TRNA-SPECIFIC 2-THIOURIDYLASE 1"/>
    <property type="match status" value="1"/>
</dbReference>
<reference evidence="12 13" key="1">
    <citation type="journal article" date="2016" name="Nat. Commun.">
        <title>Thousands of microbial genomes shed light on interconnected biogeochemical processes in an aquifer system.</title>
        <authorList>
            <person name="Anantharaman K."/>
            <person name="Brown C.T."/>
            <person name="Hug L.A."/>
            <person name="Sharon I."/>
            <person name="Castelle C.J."/>
            <person name="Probst A.J."/>
            <person name="Thomas B.C."/>
            <person name="Singh A."/>
            <person name="Wilkins M.J."/>
            <person name="Karaoz U."/>
            <person name="Brodie E.L."/>
            <person name="Williams K.H."/>
            <person name="Hubbard S.S."/>
            <person name="Banfield J.F."/>
        </authorList>
    </citation>
    <scope>NUCLEOTIDE SEQUENCE [LARGE SCALE GENOMIC DNA]</scope>
</reference>
<keyword evidence="9" id="KW-0963">Cytoplasm</keyword>
<dbReference type="InterPro" id="IPR004506">
    <property type="entry name" value="MnmA-like"/>
</dbReference>
<keyword evidence="5 9" id="KW-0067">ATP-binding</keyword>
<feature type="active site" description="Nucleophile" evidence="9">
    <location>
        <position position="101"/>
    </location>
</feature>
<evidence type="ECO:0000256" key="2">
    <source>
        <dbReference type="ARBA" id="ARBA00022679"/>
    </source>
</evidence>
<feature type="domain" description="tRNA-specific 2-thiouridylase MnmA-like central" evidence="11">
    <location>
        <begin position="243"/>
        <end position="303"/>
    </location>
</feature>
<dbReference type="Gene3D" id="3.40.50.620">
    <property type="entry name" value="HUPs"/>
    <property type="match status" value="1"/>
</dbReference>
<feature type="region of interest" description="Interaction with tRNA" evidence="9">
    <location>
        <begin position="183"/>
        <end position="185"/>
    </location>
</feature>
<sequence length="393" mass="43687">MISKNAGKKVLVALSGGVDSSVAALLLKTAGYQVEGAYMRCWSSGAYCTTDTDQADAIKVASKLEIPFHVFDYERQYKQKVIDYFFSEYARGRTPNPDVMCNKEIKFGLFLEEAQKRSFDYVATGHYARVHMFDRGSKMDDVNGHKSKIINHRSGDGLLTGLDHQKDQSLEKFRLFAGLDREKDQSYFLYKLGQKQLAKAIFPLGRLTKIEVRKLAKKFGLPTADKKDSTGICFVGPANIRELLLNKISSKEGEIVDVNGEVLGKHIGLPFYTIGQREGLGISKNVPYYVAGKDETSNKLIVVPFGHKALFKKSFFAEKADWIDGRGPKLPQKLEVKLRYRANNVLATVKTTLPGRLLVSLEKPQRAITPGQAAVFYKGNELIGGATVTSVVD</sequence>
<evidence type="ECO:0000313" key="13">
    <source>
        <dbReference type="Proteomes" id="UP000179279"/>
    </source>
</evidence>
<evidence type="ECO:0000256" key="7">
    <source>
        <dbReference type="ARBA" id="ARBA00023157"/>
    </source>
</evidence>
<keyword evidence="2 9" id="KW-0808">Transferase</keyword>
<dbReference type="InterPro" id="IPR046884">
    <property type="entry name" value="MnmA-like_central"/>
</dbReference>
<keyword evidence="6 9" id="KW-0694">RNA-binding</keyword>
<evidence type="ECO:0000256" key="3">
    <source>
        <dbReference type="ARBA" id="ARBA00022694"/>
    </source>
</evidence>
<dbReference type="SUPFAM" id="SSF52402">
    <property type="entry name" value="Adenine nucleotide alpha hydrolases-like"/>
    <property type="match status" value="1"/>
</dbReference>
<evidence type="ECO:0000256" key="6">
    <source>
        <dbReference type="ARBA" id="ARBA00022884"/>
    </source>
</evidence>
<keyword evidence="4 9" id="KW-0547">Nucleotide-binding</keyword>
<dbReference type="NCBIfam" id="NF001138">
    <property type="entry name" value="PRK00143.1"/>
    <property type="match status" value="1"/>
</dbReference>
<evidence type="ECO:0000256" key="8">
    <source>
        <dbReference type="ARBA" id="ARBA00051542"/>
    </source>
</evidence>
<organism evidence="12 13">
    <name type="scientific">Candidatus Woykebacteria bacterium RIFCSPLOWO2_01_FULL_41_12</name>
    <dbReference type="NCBI Taxonomy" id="1802604"/>
    <lineage>
        <taxon>Bacteria</taxon>
        <taxon>Candidatus Woykeibacteriota</taxon>
    </lineage>
</organism>
<evidence type="ECO:0000259" key="10">
    <source>
        <dbReference type="Pfam" id="PF20258"/>
    </source>
</evidence>
<dbReference type="Gene3D" id="2.40.30.10">
    <property type="entry name" value="Translation factors"/>
    <property type="match status" value="1"/>
</dbReference>
<keyword evidence="7" id="KW-1015">Disulfide bond</keyword>
<evidence type="ECO:0000313" key="12">
    <source>
        <dbReference type="EMBL" id="OGY32148.1"/>
    </source>
</evidence>
<keyword evidence="1 9" id="KW-0820">tRNA-binding</keyword>
<comment type="caution">
    <text evidence="12">The sequence shown here is derived from an EMBL/GenBank/DDBJ whole genome shotgun (WGS) entry which is preliminary data.</text>
</comment>
<feature type="binding site" evidence="9">
    <location>
        <position position="125"/>
    </location>
    <ligand>
        <name>ATP</name>
        <dbReference type="ChEBI" id="CHEBI:30616"/>
    </ligand>
</feature>
<dbReference type="EC" id="2.8.1.13" evidence="9"/>
<dbReference type="Gene3D" id="2.30.30.280">
    <property type="entry name" value="Adenine nucleotide alpha hydrolases-like domains"/>
    <property type="match status" value="1"/>
</dbReference>
<evidence type="ECO:0000256" key="5">
    <source>
        <dbReference type="ARBA" id="ARBA00022840"/>
    </source>
</evidence>
<feature type="active site" description="Cysteine persulfide intermediate" evidence="9">
    <location>
        <position position="233"/>
    </location>
</feature>
<evidence type="ECO:0000256" key="1">
    <source>
        <dbReference type="ARBA" id="ARBA00022555"/>
    </source>
</evidence>
<feature type="binding site" evidence="9">
    <location>
        <position position="39"/>
    </location>
    <ligand>
        <name>ATP</name>
        <dbReference type="ChEBI" id="CHEBI:30616"/>
    </ligand>
</feature>
<evidence type="ECO:0000259" key="11">
    <source>
        <dbReference type="Pfam" id="PF20259"/>
    </source>
</evidence>
<comment type="caution">
    <text evidence="9">Lacks conserved residue(s) required for the propagation of feature annotation.</text>
</comment>
<gene>
    <name evidence="9" type="primary">mnmA</name>
    <name evidence="12" type="ORF">A3A57_02800</name>
</gene>
<comment type="subcellular location">
    <subcellularLocation>
        <location evidence="9">Cytoplasm</location>
    </subcellularLocation>
</comment>
<dbReference type="AlphaFoldDB" id="A0A1G1WWL6"/>
<dbReference type="InterPro" id="IPR014729">
    <property type="entry name" value="Rossmann-like_a/b/a_fold"/>
</dbReference>
<evidence type="ECO:0000256" key="4">
    <source>
        <dbReference type="ARBA" id="ARBA00022741"/>
    </source>
</evidence>
<proteinExistence type="inferred from homology"/>
<feature type="region of interest" description="Interaction with tRNA" evidence="9">
    <location>
        <begin position="339"/>
        <end position="340"/>
    </location>
</feature>
<evidence type="ECO:0000256" key="9">
    <source>
        <dbReference type="HAMAP-Rule" id="MF_00144"/>
    </source>
</evidence>
<dbReference type="GO" id="GO:0103016">
    <property type="term" value="F:tRNA-uridine 2-sulfurtransferase activity"/>
    <property type="evidence" value="ECO:0007669"/>
    <property type="project" value="UniProtKB-EC"/>
</dbReference>
<comment type="similarity">
    <text evidence="9">Belongs to the MnmA/TRMU family.</text>
</comment>
<dbReference type="Pfam" id="PF20259">
    <property type="entry name" value="tRNA_Me_trans_M"/>
    <property type="match status" value="1"/>
</dbReference>
<keyword evidence="3 9" id="KW-0819">tRNA processing</keyword>
<protein>
    <recommendedName>
        <fullName evidence="9">tRNA-specific 2-thiouridylase MnmA</fullName>
        <ecNumber evidence="9">2.8.1.13</ecNumber>
    </recommendedName>
</protein>
<dbReference type="Pfam" id="PF03054">
    <property type="entry name" value="tRNA_Me_trans"/>
    <property type="match status" value="1"/>
</dbReference>
<feature type="site" description="Interaction with tRNA" evidence="9">
    <location>
        <position position="372"/>
    </location>
</feature>
<dbReference type="HAMAP" id="MF_00144">
    <property type="entry name" value="tRNA_thiouridyl_MnmA"/>
    <property type="match status" value="1"/>
</dbReference>
<dbReference type="Proteomes" id="UP000179279">
    <property type="component" value="Unassembled WGS sequence"/>
</dbReference>
<dbReference type="PANTHER" id="PTHR11933">
    <property type="entry name" value="TRNA 5-METHYLAMINOMETHYL-2-THIOURIDYLATE -METHYLTRANSFERASE"/>
    <property type="match status" value="1"/>
</dbReference>
<dbReference type="GO" id="GO:0000049">
    <property type="term" value="F:tRNA binding"/>
    <property type="evidence" value="ECO:0007669"/>
    <property type="project" value="UniProtKB-KW"/>
</dbReference>
<feature type="domain" description="tRNA-specific 2-thiouridylase MnmA-like C-terminal" evidence="10">
    <location>
        <begin position="313"/>
        <end position="388"/>
    </location>
</feature>
<comment type="catalytic activity">
    <reaction evidence="8 9">
        <text>S-sulfanyl-L-cysteinyl-[protein] + uridine(34) in tRNA + AH2 + ATP = 2-thiouridine(34) in tRNA + L-cysteinyl-[protein] + A + AMP + diphosphate + H(+)</text>
        <dbReference type="Rhea" id="RHEA:47032"/>
        <dbReference type="Rhea" id="RHEA-COMP:10131"/>
        <dbReference type="Rhea" id="RHEA-COMP:11726"/>
        <dbReference type="Rhea" id="RHEA-COMP:11727"/>
        <dbReference type="Rhea" id="RHEA-COMP:11728"/>
        <dbReference type="ChEBI" id="CHEBI:13193"/>
        <dbReference type="ChEBI" id="CHEBI:15378"/>
        <dbReference type="ChEBI" id="CHEBI:17499"/>
        <dbReference type="ChEBI" id="CHEBI:29950"/>
        <dbReference type="ChEBI" id="CHEBI:30616"/>
        <dbReference type="ChEBI" id="CHEBI:33019"/>
        <dbReference type="ChEBI" id="CHEBI:61963"/>
        <dbReference type="ChEBI" id="CHEBI:65315"/>
        <dbReference type="ChEBI" id="CHEBI:87170"/>
        <dbReference type="ChEBI" id="CHEBI:456215"/>
        <dbReference type="EC" id="2.8.1.13"/>
    </reaction>
</comment>
<dbReference type="FunFam" id="2.30.30.280:FF:000001">
    <property type="entry name" value="tRNA-specific 2-thiouridylase MnmA"/>
    <property type="match status" value="1"/>
</dbReference>
<feature type="region of interest" description="Interaction with target base in tRNA" evidence="9">
    <location>
        <begin position="96"/>
        <end position="98"/>
    </location>
</feature>
<dbReference type="GO" id="GO:0005524">
    <property type="term" value="F:ATP binding"/>
    <property type="evidence" value="ECO:0007669"/>
    <property type="project" value="UniProtKB-KW"/>
</dbReference>